<dbReference type="InterPro" id="IPR036034">
    <property type="entry name" value="PDZ_sf"/>
</dbReference>
<dbReference type="InterPro" id="IPR009003">
    <property type="entry name" value="Peptidase_S1_PA"/>
</dbReference>
<evidence type="ECO:0000259" key="2">
    <source>
        <dbReference type="PROSITE" id="PS50106"/>
    </source>
</evidence>
<keyword evidence="3" id="KW-0378">Hydrolase</keyword>
<dbReference type="PATRIC" id="fig|243090.15.peg.943"/>
<dbReference type="STRING" id="243090.RB2066"/>
<dbReference type="HOGENOM" id="CLU_755801_0_0_0"/>
<dbReference type="SMART" id="SM00228">
    <property type="entry name" value="PDZ"/>
    <property type="match status" value="1"/>
</dbReference>
<dbReference type="GO" id="GO:0006508">
    <property type="term" value="P:proteolysis"/>
    <property type="evidence" value="ECO:0007669"/>
    <property type="project" value="UniProtKB-KW"/>
</dbReference>
<comment type="similarity">
    <text evidence="1">Belongs to the peptidase S1C family.</text>
</comment>
<dbReference type="KEGG" id="rba:RB2066"/>
<dbReference type="EnsemblBacteria" id="CAD72404">
    <property type="protein sequence ID" value="CAD72404"/>
    <property type="gene ID" value="RB2066"/>
</dbReference>
<dbReference type="EC" id="3.4.21.-" evidence="3"/>
<reference evidence="3 4" key="1">
    <citation type="journal article" date="2003" name="Proc. Natl. Acad. Sci. U.S.A.">
        <title>Complete genome sequence of the marine planctomycete Pirellula sp. strain 1.</title>
        <authorList>
            <person name="Gloeckner F.O."/>
            <person name="Kube M."/>
            <person name="Bauer M."/>
            <person name="Teeling H."/>
            <person name="Lombardot T."/>
            <person name="Ludwig W."/>
            <person name="Gade D."/>
            <person name="Beck A."/>
            <person name="Borzym K."/>
            <person name="Heitmann K."/>
            <person name="Rabus R."/>
            <person name="Schlesner H."/>
            <person name="Amann R."/>
            <person name="Reinhardt R."/>
        </authorList>
    </citation>
    <scope>NUCLEOTIDE SEQUENCE [LARGE SCALE GENOMIC DNA]</scope>
    <source>
        <strain evidence="4">DSM 10527 / NCIMB 13988 / SH1</strain>
    </source>
</reference>
<dbReference type="InParanoid" id="Q7UWF9"/>
<evidence type="ECO:0000313" key="3">
    <source>
        <dbReference type="EMBL" id="CAD72404.1"/>
    </source>
</evidence>
<evidence type="ECO:0000256" key="1">
    <source>
        <dbReference type="ARBA" id="ARBA00010541"/>
    </source>
</evidence>
<accession>Q7UWF9</accession>
<name>Q7UWF9_RHOBA</name>
<dbReference type="InterPro" id="IPR001478">
    <property type="entry name" value="PDZ"/>
</dbReference>
<dbReference type="PANTHER" id="PTHR22939:SF129">
    <property type="entry name" value="SERINE PROTEASE HTRA2, MITOCHONDRIAL"/>
    <property type="match status" value="1"/>
</dbReference>
<dbReference type="Proteomes" id="UP000001025">
    <property type="component" value="Chromosome"/>
</dbReference>
<dbReference type="Gene3D" id="2.40.10.120">
    <property type="match status" value="1"/>
</dbReference>
<dbReference type="PANTHER" id="PTHR22939">
    <property type="entry name" value="SERINE PROTEASE FAMILY S1C HTRA-RELATED"/>
    <property type="match status" value="1"/>
</dbReference>
<proteinExistence type="inferred from homology"/>
<dbReference type="AlphaFoldDB" id="Q7UWF9"/>
<keyword evidence="4" id="KW-1185">Reference proteome</keyword>
<dbReference type="Gene3D" id="2.40.10.10">
    <property type="entry name" value="Trypsin-like serine proteases"/>
    <property type="match status" value="1"/>
</dbReference>
<dbReference type="InterPro" id="IPR043504">
    <property type="entry name" value="Peptidase_S1_PA_chymotrypsin"/>
</dbReference>
<dbReference type="Gene3D" id="2.30.42.10">
    <property type="match status" value="1"/>
</dbReference>
<sequence>MAVAIDLRMTSWKRSLRRTFAVAVTAALVNVSLAGVVAAQEETSVPAWLQERLVERVMHRRDNGEMMQLVRPIAESVNDGVVGVICGGRPVSLGTVVARSSLHVGASVPTTDAYVITKRSELSNDPIRVRLRDGRMFPARVAAVRRRSDLALLVIERDSTGTLPMLRPVTLTSKVPTVGSFLISPDRTNRVIGLGVMGTGPRRVAYRGMLGVQLNPGGATAGAQVEQILPNSSASEAGLESGDRIIAINGQMQNNRDSVMSTLRMVFPGEIVQLTIVRDGDTKEVSAKMREASIVQESENDARVNGARNIRLSGFEEALQHDTVLNPDQCGGPLLNSDGNVIGINIARAGRVVSYALPSSLVTVEVSSMIAEAGGK</sequence>
<dbReference type="SUPFAM" id="SSF50494">
    <property type="entry name" value="Trypsin-like serine proteases"/>
    <property type="match status" value="1"/>
</dbReference>
<feature type="domain" description="PDZ" evidence="2">
    <location>
        <begin position="207"/>
        <end position="264"/>
    </location>
</feature>
<dbReference type="SUPFAM" id="SSF50156">
    <property type="entry name" value="PDZ domain-like"/>
    <property type="match status" value="1"/>
</dbReference>
<organism evidence="3 4">
    <name type="scientific">Rhodopirellula baltica (strain DSM 10527 / NCIMB 13988 / SH1)</name>
    <dbReference type="NCBI Taxonomy" id="243090"/>
    <lineage>
        <taxon>Bacteria</taxon>
        <taxon>Pseudomonadati</taxon>
        <taxon>Planctomycetota</taxon>
        <taxon>Planctomycetia</taxon>
        <taxon>Pirellulales</taxon>
        <taxon>Pirellulaceae</taxon>
        <taxon>Rhodopirellula</taxon>
    </lineage>
</organism>
<protein>
    <submittedName>
        <fullName evidence="3">Probable serine protease</fullName>
        <ecNumber evidence="3">3.4.21.-</ecNumber>
    </submittedName>
</protein>
<dbReference type="eggNOG" id="COG0265">
    <property type="taxonomic scope" value="Bacteria"/>
</dbReference>
<keyword evidence="3" id="KW-0645">Protease</keyword>
<dbReference type="Pfam" id="PF13180">
    <property type="entry name" value="PDZ_2"/>
    <property type="match status" value="1"/>
</dbReference>
<dbReference type="GO" id="GO:0008233">
    <property type="term" value="F:peptidase activity"/>
    <property type="evidence" value="ECO:0007669"/>
    <property type="project" value="UniProtKB-KW"/>
</dbReference>
<gene>
    <name evidence="3" type="ordered locus">RB2066</name>
</gene>
<evidence type="ECO:0000313" key="4">
    <source>
        <dbReference type="Proteomes" id="UP000001025"/>
    </source>
</evidence>
<dbReference type="OrthoDB" id="268129at2"/>
<dbReference type="EMBL" id="BX294136">
    <property type="protein sequence ID" value="CAD72404.1"/>
    <property type="molecule type" value="Genomic_DNA"/>
</dbReference>
<dbReference type="PROSITE" id="PS50106">
    <property type="entry name" value="PDZ"/>
    <property type="match status" value="1"/>
</dbReference>